<name>A0A9J7BSZ8_9BACT</name>
<dbReference type="GO" id="GO:0005737">
    <property type="term" value="C:cytoplasm"/>
    <property type="evidence" value="ECO:0007669"/>
    <property type="project" value="UniProtKB-ARBA"/>
</dbReference>
<keyword evidence="6" id="KW-1185">Reference proteome</keyword>
<protein>
    <submittedName>
        <fullName evidence="5">Histidine kinase</fullName>
    </submittedName>
</protein>
<dbReference type="Pfam" id="PF02702">
    <property type="entry name" value="KdpD"/>
    <property type="match status" value="1"/>
</dbReference>
<evidence type="ECO:0000313" key="5">
    <source>
        <dbReference type="EMBL" id="UWZ85776.1"/>
    </source>
</evidence>
<accession>A0A9J7BSZ8</accession>
<keyword evidence="1" id="KW-0808">Transferase</keyword>
<gene>
    <name evidence="5" type="ORF">MOP44_07475</name>
</gene>
<keyword evidence="3" id="KW-0902">Two-component regulatory system</keyword>
<dbReference type="Proteomes" id="UP001059380">
    <property type="component" value="Chromosome"/>
</dbReference>
<dbReference type="InterPro" id="IPR052023">
    <property type="entry name" value="Histidine_kinase_KdpD"/>
</dbReference>
<feature type="domain" description="Signal transduction histidine kinase osmosensitive K+ channel sensor N-terminal" evidence="4">
    <location>
        <begin position="19"/>
        <end position="227"/>
    </location>
</feature>
<evidence type="ECO:0000256" key="1">
    <source>
        <dbReference type="ARBA" id="ARBA00022679"/>
    </source>
</evidence>
<dbReference type="GO" id="GO:0000155">
    <property type="term" value="F:phosphorelay sensor kinase activity"/>
    <property type="evidence" value="ECO:0007669"/>
    <property type="project" value="InterPro"/>
</dbReference>
<reference evidence="5" key="1">
    <citation type="submission" date="2021-04" db="EMBL/GenBank/DDBJ databases">
        <title>Phylogenetic analysis of Acidobacteriaceae.</title>
        <authorList>
            <person name="Qiu L."/>
            <person name="Zhang Q."/>
        </authorList>
    </citation>
    <scope>NUCLEOTIDE SEQUENCE</scope>
    <source>
        <strain evidence="5">DSM 25168</strain>
    </source>
</reference>
<dbReference type="RefSeq" id="WP_260795377.1">
    <property type="nucleotide sequence ID" value="NZ_CP093313.1"/>
</dbReference>
<keyword evidence="2 5" id="KW-0418">Kinase</keyword>
<evidence type="ECO:0000259" key="4">
    <source>
        <dbReference type="Pfam" id="PF02702"/>
    </source>
</evidence>
<dbReference type="PANTHER" id="PTHR45569:SF1">
    <property type="entry name" value="SENSOR PROTEIN KDPD"/>
    <property type="match status" value="1"/>
</dbReference>
<dbReference type="AlphaFoldDB" id="A0A9J7BSZ8"/>
<dbReference type="PANTHER" id="PTHR45569">
    <property type="entry name" value="SENSOR PROTEIN KDPD"/>
    <property type="match status" value="1"/>
</dbReference>
<evidence type="ECO:0000313" key="6">
    <source>
        <dbReference type="Proteomes" id="UP001059380"/>
    </source>
</evidence>
<dbReference type="InterPro" id="IPR003852">
    <property type="entry name" value="Sig_transdc_His_kinase_KdpD_N"/>
</dbReference>
<dbReference type="Gene3D" id="3.40.50.300">
    <property type="entry name" value="P-loop containing nucleotide triphosphate hydrolases"/>
    <property type="match status" value="1"/>
</dbReference>
<dbReference type="InterPro" id="IPR027417">
    <property type="entry name" value="P-loop_NTPase"/>
</dbReference>
<dbReference type="KEGG" id="orp:MOP44_07475"/>
<sequence>MSSFTHTGDPNPREPARARRGRLHLYLGYAAGVGKTYRMLEDAQELSRQGKDIVVGYFEPHGRKDTIARTVGLEMIPTRSTTVAGAVFQEMDTDAILQRNPAICIVDELAHTNVPGSARAKRWEDEQVLLDAGIDVMSNMNIQHLESLNDHIFRITGIRVRETVPDWFIKSASEVIMVDATTNALMNRLRRGVIYAPEKAQRALENFFKESTLSALRELALRQAAHELESREAVESPGAREHGHVSVTAHPRRDRILIFLTPGPSTAMLIRRGRRMADYLEADCFAVWVSSQRRRDDTRAREEMEKHLNFARNLHIETRVLEGADAAGKIIDFTHRNQITHILAARPPIRPWDHLATADPVLQLVEKARDVRIIVVADRRKRS</sequence>
<organism evidence="5 6">
    <name type="scientific">Occallatibacter riparius</name>
    <dbReference type="NCBI Taxonomy" id="1002689"/>
    <lineage>
        <taxon>Bacteria</taxon>
        <taxon>Pseudomonadati</taxon>
        <taxon>Acidobacteriota</taxon>
        <taxon>Terriglobia</taxon>
        <taxon>Terriglobales</taxon>
        <taxon>Acidobacteriaceae</taxon>
        <taxon>Occallatibacter</taxon>
    </lineage>
</organism>
<dbReference type="GO" id="GO:0005886">
    <property type="term" value="C:plasma membrane"/>
    <property type="evidence" value="ECO:0007669"/>
    <property type="project" value="TreeGrafter"/>
</dbReference>
<evidence type="ECO:0000256" key="3">
    <source>
        <dbReference type="ARBA" id="ARBA00023012"/>
    </source>
</evidence>
<proteinExistence type="predicted"/>
<dbReference type="FunFam" id="3.40.50.300:FF:000483">
    <property type="entry name" value="Sensor histidine kinase KdpD"/>
    <property type="match status" value="1"/>
</dbReference>
<dbReference type="EMBL" id="CP093313">
    <property type="protein sequence ID" value="UWZ85776.1"/>
    <property type="molecule type" value="Genomic_DNA"/>
</dbReference>
<evidence type="ECO:0000256" key="2">
    <source>
        <dbReference type="ARBA" id="ARBA00022777"/>
    </source>
</evidence>